<gene>
    <name evidence="2" type="ORF">SPIL2461_LOCUS7234</name>
</gene>
<keyword evidence="3" id="KW-1185">Reference proteome</keyword>
<protein>
    <submittedName>
        <fullName evidence="2">Uncharacterized protein</fullName>
    </submittedName>
</protein>
<feature type="compositionally biased region" description="Low complexity" evidence="1">
    <location>
        <begin position="140"/>
        <end position="151"/>
    </location>
</feature>
<feature type="region of interest" description="Disordered" evidence="1">
    <location>
        <begin position="1371"/>
        <end position="1425"/>
    </location>
</feature>
<feature type="region of interest" description="Disordered" evidence="1">
    <location>
        <begin position="940"/>
        <end position="961"/>
    </location>
</feature>
<feature type="region of interest" description="Disordered" evidence="1">
    <location>
        <begin position="1459"/>
        <end position="1520"/>
    </location>
</feature>
<comment type="caution">
    <text evidence="2">The sequence shown here is derived from an EMBL/GenBank/DDBJ whole genome shotgun (WGS) entry which is preliminary data.</text>
</comment>
<dbReference type="OrthoDB" id="423810at2759"/>
<accession>A0A812NUH6</accession>
<feature type="compositionally biased region" description="Basic and acidic residues" evidence="1">
    <location>
        <begin position="1371"/>
        <end position="1383"/>
    </location>
</feature>
<evidence type="ECO:0000256" key="1">
    <source>
        <dbReference type="SAM" id="MobiDB-lite"/>
    </source>
</evidence>
<dbReference type="Proteomes" id="UP000649617">
    <property type="component" value="Unassembled WGS sequence"/>
</dbReference>
<evidence type="ECO:0000313" key="3">
    <source>
        <dbReference type="Proteomes" id="UP000649617"/>
    </source>
</evidence>
<reference evidence="2" key="1">
    <citation type="submission" date="2021-02" db="EMBL/GenBank/DDBJ databases">
        <authorList>
            <person name="Dougan E. K."/>
            <person name="Rhodes N."/>
            <person name="Thang M."/>
            <person name="Chan C."/>
        </authorList>
    </citation>
    <scope>NUCLEOTIDE SEQUENCE</scope>
</reference>
<feature type="compositionally biased region" description="Polar residues" evidence="1">
    <location>
        <begin position="1405"/>
        <end position="1414"/>
    </location>
</feature>
<sequence>MKPNGAPRSKPVTLMSSCAGYFSEAFVLEELGIPFEACGCSEIEEKRRALFTTTFPVAHVHEFLQSVEKTARPGYHIVVNELRYDVWAPVKRPRSNEKMGWEAVAADCLGNAGDAAGQCSGWRGVALDCADLSEAEQSEASAASQAASQASRSPVAGPRPSKKPRGRHGFRKLVREQKAARAAARADDEAALVLPWRSAAATAHARSCRNTATRQLEAEENQQSAQLLLRVRDIGEPLQRELAMSACNEDKRAPDEPLRSILYDSRPVVTGTAEAKQQATSRTSLARRLCEAACAMLLSAPFLLGMLLCKTLDLVRNKKYTLVSMVLRRRYDETPCRISVRHPDKCREEGTVVKLLQTEFACLLLVHDGQRYSQLRCHLPTHLKVLERNTAEQIVFCQREVQQLVPELWRATVLCKHPFLLINTDAYSANYCAERALAKDSVEGDILSRSHYACDVHRMHTCSKRQHQLVDGHISAMIYAALAAQQAGGTRQLRRALSQVLRTRVVVRCGVLADDSFERTRVRDVLNLFLPVATAGVDSQMSRLQRRSLVRRFLISFFLNGDTTCEQTVAFWHPTFGLDRDLVLEAMQTYLVPALIPHKPPVLVRKNWTGAQPAVEWFGLLLSLHNLFEDTMLVYTGTSVRAVPVPRAGGWGRVAALCADSAPAAAESADVEVDFDAGPRLRRPVRQEAGAADEAAPEDSEAQSGDVDWAEYNRQLRTRVVAWARSKPANAVMILMASMTPCMQLLSELLKKSGSQWEQLQQRLAAERGERTYIALEASKQTALQTFFVALTQIFKAAMPYLYPSGLLRKYQVLLFRMLSIAGSAVRVYLGIPWGSYPIKLFKACLRDMSLLTDEECTLCDLSQKIRSSFPSEDALGGQEAQAVLLSLLSMFTTDISQIESNHSASRRVITMKSVQTSRPDLERASAEWICRGNVTRRKALLGPGRPDAEEPAPAPKTRKPKRVANWGWTWRAFVHERLSGKISREAMSRLSREYASLTDEERTHFENLGNIAKGAALQGLRGLPRRGRNAICRSGGEPSQQLALWRDGTLMAELNEGLTRVRETCNAEAREERALAHAHAETLNNVVVDTAALDPVLEECPSVRGSCRHVAAALPQLDLHLPADQLAQRALEHEWERRARMVFQDECKPARDTGAKKPTVCQLYGRCLCRGAGKASLNFHKNFTALVKPFFTPAQRRKGRVFSAAQEEDRKLKQRQRELLRAGFVVARFQRTGLEWQADKAETDTLQQSAWGRAGLNSFVLEAGGVTELWVHFGFVNFRTWACAGLELHSAGPAGRCNRGEELMRLEVPSQPLFEPDMFFYQKLQLSLQWKCKYTVVSDSALLSADEMVPNWVLVREFRAIPEMRVWRGSDEEDRAHAEKAKNKSSGKRSAPAPAKVSAPPQPGLQSQPQTQPAAEVDAQEEEDGDDLLAALLKTSESEPELSEAEIDVQFSECSEASVLVDPDDENCDDRPEEAVEDEEPAEDVRQNEQQEEAEAARGSAEPPPAVPVAADRDEPLSPVLGRRGRAAKAFKDVYVEFGQHGFLTFNIKSKSVVALCKRHGPECKRTRTVKQATRRTVSNSGQGRPVGLLAAWLLEGGNHDTSEGHRDSIQFITLSERRSAREAFQVVPGAQQILTEEADLAGVWEPTDIN</sequence>
<organism evidence="2 3">
    <name type="scientific">Symbiodinium pilosum</name>
    <name type="common">Dinoflagellate</name>
    <dbReference type="NCBI Taxonomy" id="2952"/>
    <lineage>
        <taxon>Eukaryota</taxon>
        <taxon>Sar</taxon>
        <taxon>Alveolata</taxon>
        <taxon>Dinophyceae</taxon>
        <taxon>Suessiales</taxon>
        <taxon>Symbiodiniaceae</taxon>
        <taxon>Symbiodinium</taxon>
    </lineage>
</organism>
<feature type="compositionally biased region" description="Basic residues" evidence="1">
    <location>
        <begin position="160"/>
        <end position="172"/>
    </location>
</feature>
<feature type="region of interest" description="Disordered" evidence="1">
    <location>
        <begin position="140"/>
        <end position="178"/>
    </location>
</feature>
<name>A0A812NUH6_SYMPI</name>
<feature type="region of interest" description="Disordered" evidence="1">
    <location>
        <begin position="687"/>
        <end position="707"/>
    </location>
</feature>
<dbReference type="EMBL" id="CAJNIZ010011129">
    <property type="protein sequence ID" value="CAE7315215.1"/>
    <property type="molecule type" value="Genomic_DNA"/>
</dbReference>
<proteinExistence type="predicted"/>
<evidence type="ECO:0000313" key="2">
    <source>
        <dbReference type="EMBL" id="CAE7315215.1"/>
    </source>
</evidence>